<comment type="caution">
    <text evidence="6">The sequence shown here is derived from an EMBL/GenBank/DDBJ whole genome shotgun (WGS) entry which is preliminary data.</text>
</comment>
<dbReference type="PROSITE" id="PS51821">
    <property type="entry name" value="VELVET"/>
    <property type="match status" value="1"/>
</dbReference>
<evidence type="ECO:0000256" key="1">
    <source>
        <dbReference type="ARBA" id="ARBA00004123"/>
    </source>
</evidence>
<dbReference type="Pfam" id="PF11754">
    <property type="entry name" value="Velvet"/>
    <property type="match status" value="1"/>
</dbReference>
<feature type="domain" description="Velvet" evidence="5">
    <location>
        <begin position="1"/>
        <end position="100"/>
    </location>
</feature>
<accession>A0A1Y2D5J6</accession>
<keyword evidence="7" id="KW-1185">Reference proteome</keyword>
<dbReference type="PANTHER" id="PTHR33572">
    <property type="entry name" value="SPORE DEVELOPMENT REGULATOR VOSA"/>
    <property type="match status" value="1"/>
</dbReference>
<dbReference type="GO" id="GO:0005634">
    <property type="term" value="C:nucleus"/>
    <property type="evidence" value="ECO:0007669"/>
    <property type="project" value="UniProtKB-SubCell"/>
</dbReference>
<proteinExistence type="predicted"/>
<reference evidence="6 7" key="1">
    <citation type="submission" date="2016-07" db="EMBL/GenBank/DDBJ databases">
        <title>Pervasive Adenine N6-methylation of Active Genes in Fungi.</title>
        <authorList>
            <consortium name="DOE Joint Genome Institute"/>
            <person name="Mondo S.J."/>
            <person name="Dannebaum R.O."/>
            <person name="Kuo R.C."/>
            <person name="Labutti K."/>
            <person name="Haridas S."/>
            <person name="Kuo A."/>
            <person name="Salamov A."/>
            <person name="Ahrendt S.R."/>
            <person name="Lipzen A."/>
            <person name="Sullivan W."/>
            <person name="Andreopoulos W.B."/>
            <person name="Clum A."/>
            <person name="Lindquist E."/>
            <person name="Daum C."/>
            <person name="Ramamoorthy G.K."/>
            <person name="Gryganskyi A."/>
            <person name="Culley D."/>
            <person name="Magnuson J.K."/>
            <person name="James T.Y."/>
            <person name="O'Malley M.A."/>
            <person name="Stajich J.E."/>
            <person name="Spatafora J.W."/>
            <person name="Visel A."/>
            <person name="Grigoriev I.V."/>
        </authorList>
    </citation>
    <scope>NUCLEOTIDE SEQUENCE [LARGE SCALE GENOMIC DNA]</scope>
    <source>
        <strain evidence="6 7">JEL800</strain>
    </source>
</reference>
<evidence type="ECO:0000259" key="5">
    <source>
        <dbReference type="PROSITE" id="PS51821"/>
    </source>
</evidence>
<dbReference type="Proteomes" id="UP000193642">
    <property type="component" value="Unassembled WGS sequence"/>
</dbReference>
<evidence type="ECO:0000256" key="2">
    <source>
        <dbReference type="ARBA" id="ARBA00023015"/>
    </source>
</evidence>
<evidence type="ECO:0000313" key="6">
    <source>
        <dbReference type="EMBL" id="ORY53845.1"/>
    </source>
</evidence>
<sequence>MPSVKSQIMMGQLISISRPLVDLEKKQGLFYVYPELAVRASGRFRLRFDLFDMSMPGSRPVASAVSDVFRVYNPKEFPGIPETTALSRCFAKQGAKIRQNKTRTKNAQTESSDDY</sequence>
<organism evidence="6 7">
    <name type="scientific">Rhizoclosmatium globosum</name>
    <dbReference type="NCBI Taxonomy" id="329046"/>
    <lineage>
        <taxon>Eukaryota</taxon>
        <taxon>Fungi</taxon>
        <taxon>Fungi incertae sedis</taxon>
        <taxon>Chytridiomycota</taxon>
        <taxon>Chytridiomycota incertae sedis</taxon>
        <taxon>Chytridiomycetes</taxon>
        <taxon>Chytridiales</taxon>
        <taxon>Chytriomycetaceae</taxon>
        <taxon>Rhizoclosmatium</taxon>
    </lineage>
</organism>
<evidence type="ECO:0000256" key="3">
    <source>
        <dbReference type="ARBA" id="ARBA00023163"/>
    </source>
</evidence>
<protein>
    <recommendedName>
        <fullName evidence="5">Velvet domain-containing protein</fullName>
    </recommendedName>
</protein>
<dbReference type="EMBL" id="MCGO01000001">
    <property type="protein sequence ID" value="ORY53845.1"/>
    <property type="molecule type" value="Genomic_DNA"/>
</dbReference>
<comment type="subcellular location">
    <subcellularLocation>
        <location evidence="1">Nucleus</location>
    </subcellularLocation>
</comment>
<dbReference type="InterPro" id="IPR021740">
    <property type="entry name" value="Velvet"/>
</dbReference>
<keyword evidence="4" id="KW-0539">Nucleus</keyword>
<dbReference type="OrthoDB" id="2139270at2759"/>
<evidence type="ECO:0000256" key="4">
    <source>
        <dbReference type="ARBA" id="ARBA00023242"/>
    </source>
</evidence>
<name>A0A1Y2D5J6_9FUNG</name>
<dbReference type="InterPro" id="IPR037525">
    <property type="entry name" value="Velvet_dom"/>
</dbReference>
<gene>
    <name evidence="6" type="ORF">BCR33DRAFT_654878</name>
</gene>
<keyword evidence="2" id="KW-0805">Transcription regulation</keyword>
<dbReference type="Gene3D" id="2.60.40.3960">
    <property type="entry name" value="Velvet domain"/>
    <property type="match status" value="1"/>
</dbReference>
<dbReference type="InterPro" id="IPR038491">
    <property type="entry name" value="Velvet_dom_sf"/>
</dbReference>
<keyword evidence="3" id="KW-0804">Transcription</keyword>
<dbReference type="AlphaFoldDB" id="A0A1Y2D5J6"/>
<dbReference type="PANTHER" id="PTHR33572:SF3">
    <property type="entry name" value="VELVET COMPLEX SUBUNIT B"/>
    <property type="match status" value="1"/>
</dbReference>
<evidence type="ECO:0000313" key="7">
    <source>
        <dbReference type="Proteomes" id="UP000193642"/>
    </source>
</evidence>